<evidence type="ECO:0000313" key="2">
    <source>
        <dbReference type="Proteomes" id="UP000198889"/>
    </source>
</evidence>
<keyword evidence="2" id="KW-1185">Reference proteome</keyword>
<dbReference type="RefSeq" id="WP_091444033.1">
    <property type="nucleotide sequence ID" value="NZ_FMTP01000010.1"/>
</dbReference>
<organism evidence="1 2">
    <name type="scientific">Ancylobacter rudongensis</name>
    <dbReference type="NCBI Taxonomy" id="177413"/>
    <lineage>
        <taxon>Bacteria</taxon>
        <taxon>Pseudomonadati</taxon>
        <taxon>Pseudomonadota</taxon>
        <taxon>Alphaproteobacteria</taxon>
        <taxon>Hyphomicrobiales</taxon>
        <taxon>Xanthobacteraceae</taxon>
        <taxon>Ancylobacter</taxon>
    </lineage>
</organism>
<dbReference type="Proteomes" id="UP000198889">
    <property type="component" value="Unassembled WGS sequence"/>
</dbReference>
<reference evidence="2" key="1">
    <citation type="submission" date="2016-10" db="EMBL/GenBank/DDBJ databases">
        <authorList>
            <person name="Varghese N."/>
            <person name="Submissions S."/>
        </authorList>
    </citation>
    <scope>NUCLEOTIDE SEQUENCE [LARGE SCALE GENOMIC DNA]</scope>
    <source>
        <strain evidence="2">CGMCC 1.1761</strain>
    </source>
</reference>
<accession>A0A1G4UP58</accession>
<dbReference type="AlphaFoldDB" id="A0A1G4UP58"/>
<name>A0A1G4UP58_9HYPH</name>
<dbReference type="EMBL" id="FMTP01000010">
    <property type="protein sequence ID" value="SCW95433.1"/>
    <property type="molecule type" value="Genomic_DNA"/>
</dbReference>
<gene>
    <name evidence="1" type="ORF">SAMN05660859_0027</name>
</gene>
<dbReference type="STRING" id="177413.SAMN05660859_0027"/>
<evidence type="ECO:0000313" key="1">
    <source>
        <dbReference type="EMBL" id="SCW95433.1"/>
    </source>
</evidence>
<proteinExistence type="predicted"/>
<sequence length="178" mass="19344">MSTSEDEVLETQTDGVYTLSLISRSSTEFAGVATYIVRIEKDGGEGERSFPDHETACRAYHETRILCGLPYRAPVFASPPAPQVEPTLLNCATAEEVIAHFTRKLRRYRPGSEEVFAIREEMIACEALRANTGEIAALCVGSDWAAATIRVVCKRLGLTQQQAAVDKLSSVPGFGAFG</sequence>
<protein>
    <submittedName>
        <fullName evidence="1">Uncharacterized protein</fullName>
    </submittedName>
</protein>